<dbReference type="EMBL" id="CP157375">
    <property type="protein sequence ID" value="XBM32349.1"/>
    <property type="molecule type" value="Genomic_DNA"/>
</dbReference>
<proteinExistence type="predicted"/>
<protein>
    <submittedName>
        <fullName evidence="1">Uncharacterized protein</fullName>
    </submittedName>
</protein>
<accession>A0AAU7G2J6</accession>
<sequence>MPSPDLFSIVIAINHLSDSVKETQEIVKQVNNIDWSKDYIMPFLTLLLSAAVAYLSAKSGYRWQDKLLTNKLKIDTVNKTILGFQNMQGILLSLKGNYANNLSEHPLQRTIAVPQMIYSFSPLNLNYEHLLQVIMTNDISIKNQPWLSISSYVSVQDQFNQLDKVIQERNSYDYKIKDSLAREYERKSFSVDEILSNVNPVDLHKYIELTEIIINMIDNLTISANDFLRNFPETASQLIGKDKSKYYKMVQGYKNESELVKNLQKRTVPLDFELAEEILNIPSADIKRVLCDQSYTIQTPK</sequence>
<dbReference type="AlphaFoldDB" id="A0AAU7G2J6"/>
<organism evidence="1">
    <name type="scientific">Enterobacter cloacae complex sp. Mu1197</name>
    <dbReference type="NCBI Taxonomy" id="3152302"/>
    <lineage>
        <taxon>Bacteria</taxon>
        <taxon>Pseudomonadati</taxon>
        <taxon>Pseudomonadota</taxon>
        <taxon>Gammaproteobacteria</taxon>
        <taxon>Enterobacterales</taxon>
        <taxon>Enterobacteriaceae</taxon>
        <taxon>Enterobacter</taxon>
        <taxon>Enterobacter cloacae complex</taxon>
    </lineage>
</organism>
<name>A0AAU7G2J6_9ENTR</name>
<dbReference type="RefSeq" id="WP_348959267.1">
    <property type="nucleotide sequence ID" value="NZ_CP157375.1"/>
</dbReference>
<reference evidence="1" key="1">
    <citation type="submission" date="2024-05" db="EMBL/GenBank/DDBJ databases">
        <title>Copy number flexibility facilitates heteroresistance to increasing antibiotic pressure and threatens the beta-lactam pipeline.</title>
        <authorList>
            <person name="Choby J.E."/>
            <person name="Weiss D.S."/>
        </authorList>
    </citation>
    <scope>NUCLEOTIDE SEQUENCE</scope>
    <source>
        <strain evidence="1">Mu1197</strain>
    </source>
</reference>
<evidence type="ECO:0000313" key="1">
    <source>
        <dbReference type="EMBL" id="XBM32349.1"/>
    </source>
</evidence>
<gene>
    <name evidence="1" type="ORF">ABFV38_09720</name>
</gene>